<comment type="caution">
    <text evidence="1">The sequence shown here is derived from an EMBL/GenBank/DDBJ whole genome shotgun (WGS) entry which is preliminary data.</text>
</comment>
<protein>
    <submittedName>
        <fullName evidence="1">Uncharacterized protein</fullName>
    </submittedName>
</protein>
<dbReference type="AlphaFoldDB" id="A0A438JTV0"/>
<organism evidence="1 2">
    <name type="scientific">Vitis vinifera</name>
    <name type="common">Grape</name>
    <dbReference type="NCBI Taxonomy" id="29760"/>
    <lineage>
        <taxon>Eukaryota</taxon>
        <taxon>Viridiplantae</taxon>
        <taxon>Streptophyta</taxon>
        <taxon>Embryophyta</taxon>
        <taxon>Tracheophyta</taxon>
        <taxon>Spermatophyta</taxon>
        <taxon>Magnoliopsida</taxon>
        <taxon>eudicotyledons</taxon>
        <taxon>Gunneridae</taxon>
        <taxon>Pentapetalae</taxon>
        <taxon>rosids</taxon>
        <taxon>Vitales</taxon>
        <taxon>Vitaceae</taxon>
        <taxon>Viteae</taxon>
        <taxon>Vitis</taxon>
    </lineage>
</organism>
<name>A0A438JTV0_VITVI</name>
<accession>A0A438JTV0</accession>
<dbReference type="Proteomes" id="UP000288805">
    <property type="component" value="Unassembled WGS sequence"/>
</dbReference>
<gene>
    <name evidence="1" type="ORF">CK203_010459</name>
</gene>
<reference evidence="1 2" key="1">
    <citation type="journal article" date="2018" name="PLoS Genet.">
        <title>Population sequencing reveals clonal diversity and ancestral inbreeding in the grapevine cultivar Chardonnay.</title>
        <authorList>
            <person name="Roach M.J."/>
            <person name="Johnson D.L."/>
            <person name="Bohlmann J."/>
            <person name="van Vuuren H.J."/>
            <person name="Jones S.J."/>
            <person name="Pretorius I.S."/>
            <person name="Schmidt S.A."/>
            <person name="Borneman A.R."/>
        </authorList>
    </citation>
    <scope>NUCLEOTIDE SEQUENCE [LARGE SCALE GENOMIC DNA]</scope>
    <source>
        <strain evidence="2">cv. Chardonnay</strain>
        <tissue evidence="1">Leaf</tissue>
    </source>
</reference>
<evidence type="ECO:0000313" key="2">
    <source>
        <dbReference type="Proteomes" id="UP000288805"/>
    </source>
</evidence>
<evidence type="ECO:0000313" key="1">
    <source>
        <dbReference type="EMBL" id="RVX12377.1"/>
    </source>
</evidence>
<dbReference type="EMBL" id="QGNW01000028">
    <property type="protein sequence ID" value="RVX12377.1"/>
    <property type="molecule type" value="Genomic_DNA"/>
</dbReference>
<sequence>MKRLLSELYLLPLPYHFDELLGIDHTVLLSSQRENTSRKNVEGGNLRLEHRKKHVLPGQGGAFKGWLCPAAQKGQDRTRNICGYAPTLTLEPRAAPDASTPSRSLLVHPAHGFAFYVANTLKVTFRAISWS</sequence>
<proteinExistence type="predicted"/>